<dbReference type="PANTHER" id="PTHR21666:SF288">
    <property type="entry name" value="CELL DIVISION PROTEIN YTFB"/>
    <property type="match status" value="1"/>
</dbReference>
<evidence type="ECO:0000256" key="2">
    <source>
        <dbReference type="ARBA" id="ARBA00004196"/>
    </source>
</evidence>
<evidence type="ECO:0000256" key="1">
    <source>
        <dbReference type="ARBA" id="ARBA00001947"/>
    </source>
</evidence>
<dbReference type="Gene3D" id="3.10.450.350">
    <property type="match status" value="1"/>
</dbReference>
<feature type="compositionally biased region" description="Polar residues" evidence="8">
    <location>
        <begin position="39"/>
        <end position="49"/>
    </location>
</feature>
<comment type="cofactor">
    <cofactor evidence="1">
        <name>Zn(2+)</name>
        <dbReference type="ChEBI" id="CHEBI:29105"/>
    </cofactor>
</comment>
<keyword evidence="9" id="KW-1133">Transmembrane helix</keyword>
<protein>
    <submittedName>
        <fullName evidence="12">Peptidase, M23/M37 family</fullName>
    </submittedName>
</protein>
<keyword evidence="4" id="KW-0479">Metal-binding</keyword>
<dbReference type="InterPro" id="IPR011055">
    <property type="entry name" value="Dup_hybrid_motif"/>
</dbReference>
<dbReference type="Gene3D" id="2.70.70.10">
    <property type="entry name" value="Glucose Permease (Domain IIA)"/>
    <property type="match status" value="1"/>
</dbReference>
<organism evidence="12">
    <name type="scientific">hydrothermal vent metagenome</name>
    <dbReference type="NCBI Taxonomy" id="652676"/>
    <lineage>
        <taxon>unclassified sequences</taxon>
        <taxon>metagenomes</taxon>
        <taxon>ecological metagenomes</taxon>
    </lineage>
</organism>
<dbReference type="GO" id="GO:0030313">
    <property type="term" value="C:cell envelope"/>
    <property type="evidence" value="ECO:0007669"/>
    <property type="project" value="UniProtKB-SubCell"/>
</dbReference>
<sequence>MQFYFKSKRQGGGRPNSAGSARKRGGGSTVSGAAGASKRGNSMRPSSGRPSKGGLPLRYIAVAVLFIFSLGIFFITSRDAVSSKKVDPLVLANAAESPGAAVSASSQSEPAELAHTPALSTIEFKVKGNDSFYTILDGLDVPPEQIVRMARIAGSVHNLSKVKVGDKFSVTRLGTDIERIEYRFGDIEGMRLEKDSDASGGYTAELFEVPYVVEQRLVHGVIDSSLYEAGRRAGASPGIIMELSDIFAWDVDFSTDIRKGDTFSVLYEIATVEGREIDAGKVLAVEVVNNGKKHAAIFFNESGGGSGYYNLQGKSLRRTLLRSPLRYRRISSYFSRRRYHPIKKRYRPHHGIDYAAPTGTPIETSGDGRVTYAGWKRGYGNYIVVKHNSIYTTAYGHLSRIKKGIRKGRKVKQGQVIGYVGSTGLSTGPHLHYEVKQRGRHVNPLALKSAPRRSLNKAELQTFSALRRDLMALLSRGDTLLALNEKDKRNTGI</sequence>
<keyword evidence="6" id="KW-0862">Zinc</keyword>
<dbReference type="Pfam" id="PF01551">
    <property type="entry name" value="Peptidase_M23"/>
    <property type="match status" value="1"/>
</dbReference>
<reference evidence="12" key="1">
    <citation type="submission" date="2018-06" db="EMBL/GenBank/DDBJ databases">
        <authorList>
            <person name="Zhirakovskaya E."/>
        </authorList>
    </citation>
    <scope>NUCLEOTIDE SEQUENCE</scope>
</reference>
<evidence type="ECO:0000259" key="10">
    <source>
        <dbReference type="Pfam" id="PF01551"/>
    </source>
</evidence>
<dbReference type="Pfam" id="PF19425">
    <property type="entry name" value="Csd3_N2"/>
    <property type="match status" value="1"/>
</dbReference>
<dbReference type="InterPro" id="IPR045834">
    <property type="entry name" value="Csd3_N2"/>
</dbReference>
<dbReference type="GO" id="GO:0006508">
    <property type="term" value="P:proteolysis"/>
    <property type="evidence" value="ECO:0007669"/>
    <property type="project" value="UniProtKB-KW"/>
</dbReference>
<keyword evidence="9" id="KW-0472">Membrane</keyword>
<comment type="subcellular location">
    <subcellularLocation>
        <location evidence="2">Cell envelope</location>
    </subcellularLocation>
</comment>
<evidence type="ECO:0000256" key="7">
    <source>
        <dbReference type="ARBA" id="ARBA00023049"/>
    </source>
</evidence>
<dbReference type="InterPro" id="IPR016047">
    <property type="entry name" value="M23ase_b-sheet_dom"/>
</dbReference>
<dbReference type="PANTHER" id="PTHR21666">
    <property type="entry name" value="PEPTIDASE-RELATED"/>
    <property type="match status" value="1"/>
</dbReference>
<name>A0A3B0R0X6_9ZZZZ</name>
<accession>A0A3B0R0X6</accession>
<evidence type="ECO:0000313" key="12">
    <source>
        <dbReference type="EMBL" id="VAV85377.1"/>
    </source>
</evidence>
<proteinExistence type="predicted"/>
<dbReference type="AlphaFoldDB" id="A0A3B0R0X6"/>
<dbReference type="EMBL" id="UOEA01000086">
    <property type="protein sequence ID" value="VAV85377.1"/>
    <property type="molecule type" value="Genomic_DNA"/>
</dbReference>
<evidence type="ECO:0000256" key="5">
    <source>
        <dbReference type="ARBA" id="ARBA00022801"/>
    </source>
</evidence>
<evidence type="ECO:0000256" key="3">
    <source>
        <dbReference type="ARBA" id="ARBA00022670"/>
    </source>
</evidence>
<evidence type="ECO:0000256" key="9">
    <source>
        <dbReference type="SAM" id="Phobius"/>
    </source>
</evidence>
<dbReference type="GO" id="GO:0004222">
    <property type="term" value="F:metalloendopeptidase activity"/>
    <property type="evidence" value="ECO:0007669"/>
    <property type="project" value="TreeGrafter"/>
</dbReference>
<dbReference type="InterPro" id="IPR050570">
    <property type="entry name" value="Cell_wall_metabolism_enzyme"/>
</dbReference>
<feature type="domain" description="M23ase beta-sheet core" evidence="10">
    <location>
        <begin position="348"/>
        <end position="444"/>
    </location>
</feature>
<dbReference type="CDD" id="cd12797">
    <property type="entry name" value="M23_peptidase"/>
    <property type="match status" value="1"/>
</dbReference>
<keyword evidence="7" id="KW-0482">Metalloprotease</keyword>
<evidence type="ECO:0000259" key="11">
    <source>
        <dbReference type="Pfam" id="PF19425"/>
    </source>
</evidence>
<feature type="region of interest" description="Disordered" evidence="8">
    <location>
        <begin position="1"/>
        <end position="51"/>
    </location>
</feature>
<keyword evidence="5" id="KW-0378">Hydrolase</keyword>
<dbReference type="SUPFAM" id="SSF51261">
    <property type="entry name" value="Duplicated hybrid motif"/>
    <property type="match status" value="1"/>
</dbReference>
<keyword evidence="3" id="KW-0645">Protease</keyword>
<keyword evidence="9" id="KW-0812">Transmembrane</keyword>
<evidence type="ECO:0000256" key="4">
    <source>
        <dbReference type="ARBA" id="ARBA00022723"/>
    </source>
</evidence>
<feature type="domain" description="Csd3-like second N-terminal" evidence="11">
    <location>
        <begin position="215"/>
        <end position="334"/>
    </location>
</feature>
<dbReference type="GO" id="GO:0046872">
    <property type="term" value="F:metal ion binding"/>
    <property type="evidence" value="ECO:0007669"/>
    <property type="project" value="UniProtKB-KW"/>
</dbReference>
<feature type="compositionally biased region" description="Basic residues" evidence="8">
    <location>
        <begin position="1"/>
        <end position="11"/>
    </location>
</feature>
<feature type="transmembrane region" description="Helical" evidence="9">
    <location>
        <begin position="57"/>
        <end position="75"/>
    </location>
</feature>
<gene>
    <name evidence="12" type="ORF">MNBD_DELTA01-1303</name>
</gene>
<evidence type="ECO:0000256" key="6">
    <source>
        <dbReference type="ARBA" id="ARBA00022833"/>
    </source>
</evidence>
<evidence type="ECO:0000256" key="8">
    <source>
        <dbReference type="SAM" id="MobiDB-lite"/>
    </source>
</evidence>
<dbReference type="FunFam" id="2.70.70.10:FF:000002">
    <property type="entry name" value="Murein DD-endopeptidase MepM"/>
    <property type="match status" value="1"/>
</dbReference>